<evidence type="ECO:0000256" key="6">
    <source>
        <dbReference type="HAMAP-Rule" id="MF_01899"/>
    </source>
</evidence>
<dbReference type="EC" id="3.1.13.5" evidence="6"/>
<reference evidence="9 11" key="2">
    <citation type="submission" date="2020-02" db="EMBL/GenBank/DDBJ databases">
        <title>Genome sequence of Parvularcula flava strain NH6-79.</title>
        <authorList>
            <person name="Abdul Karim M.H."/>
            <person name="Lam M.Q."/>
            <person name="Chen S.J."/>
            <person name="Yahya A."/>
            <person name="Shahir S."/>
            <person name="Shamsir M.S."/>
            <person name="Chong C.S."/>
        </authorList>
    </citation>
    <scope>NUCLEOTIDE SEQUENCE [LARGE SCALE GENOMIC DNA]</scope>
    <source>
        <strain evidence="9 11">NH6-79</strain>
    </source>
</reference>
<evidence type="ECO:0000259" key="7">
    <source>
        <dbReference type="PROSITE" id="PS50967"/>
    </source>
</evidence>
<dbReference type="Gene3D" id="3.30.420.10">
    <property type="entry name" value="Ribonuclease H-like superfamily/Ribonuclease H"/>
    <property type="match status" value="1"/>
</dbReference>
<dbReference type="PANTHER" id="PTHR47649">
    <property type="entry name" value="RIBONUCLEASE D"/>
    <property type="match status" value="1"/>
</dbReference>
<keyword evidence="11" id="KW-1185">Reference proteome</keyword>
<dbReference type="InterPro" id="IPR002562">
    <property type="entry name" value="3'-5'_exonuclease_dom"/>
</dbReference>
<comment type="cofactor">
    <cofactor evidence="6">
        <name>a divalent metal cation</name>
        <dbReference type="ChEBI" id="CHEBI:60240"/>
    </cofactor>
</comment>
<dbReference type="GO" id="GO:0042780">
    <property type="term" value="P:tRNA 3'-end processing"/>
    <property type="evidence" value="ECO:0007669"/>
    <property type="project" value="UniProtKB-UniRule"/>
</dbReference>
<dbReference type="Pfam" id="PF00570">
    <property type="entry name" value="HRDC"/>
    <property type="match status" value="1"/>
</dbReference>
<dbReference type="InterPro" id="IPR010997">
    <property type="entry name" value="HRDC-like_sf"/>
</dbReference>
<dbReference type="SUPFAM" id="SSF47819">
    <property type="entry name" value="HRDC-like"/>
    <property type="match status" value="2"/>
</dbReference>
<dbReference type="EMBL" id="VCJR02000001">
    <property type="protein sequence ID" value="NHK27883.1"/>
    <property type="molecule type" value="Genomic_DNA"/>
</dbReference>
<feature type="domain" description="HRDC" evidence="7">
    <location>
        <begin position="208"/>
        <end position="289"/>
    </location>
</feature>
<dbReference type="CDD" id="cd06142">
    <property type="entry name" value="RNaseD_exo"/>
    <property type="match status" value="1"/>
</dbReference>
<dbReference type="GO" id="GO:0008408">
    <property type="term" value="F:3'-5' exonuclease activity"/>
    <property type="evidence" value="ECO:0007669"/>
    <property type="project" value="InterPro"/>
</dbReference>
<dbReference type="NCBIfam" id="TIGR01388">
    <property type="entry name" value="rnd"/>
    <property type="match status" value="1"/>
</dbReference>
<reference evidence="8" key="3">
    <citation type="submission" date="2020-09" db="EMBL/GenBank/DDBJ databases">
        <authorList>
            <person name="Sun Q."/>
            <person name="Zhou Y."/>
        </authorList>
    </citation>
    <scope>NUCLEOTIDE SEQUENCE</scope>
    <source>
        <strain evidence="8">CGMCC 1.14984</strain>
    </source>
</reference>
<dbReference type="PROSITE" id="PS50967">
    <property type="entry name" value="HRDC"/>
    <property type="match status" value="1"/>
</dbReference>
<dbReference type="InterPro" id="IPR044876">
    <property type="entry name" value="HRDC_dom_sf"/>
</dbReference>
<dbReference type="SMART" id="SM00474">
    <property type="entry name" value="35EXOc"/>
    <property type="match status" value="1"/>
</dbReference>
<comment type="similarity">
    <text evidence="6">Belongs to the RNase D family.</text>
</comment>
<keyword evidence="4 6" id="KW-0378">Hydrolase</keyword>
<accession>A0A8J3ERA2</accession>
<keyword evidence="3 6" id="KW-0540">Nuclease</keyword>
<reference evidence="8" key="1">
    <citation type="journal article" date="2014" name="Int. J. Syst. Evol. Microbiol.">
        <title>Complete genome sequence of Corynebacterium casei LMG S-19264T (=DSM 44701T), isolated from a smear-ripened cheese.</title>
        <authorList>
            <consortium name="US DOE Joint Genome Institute (JGI-PGF)"/>
            <person name="Walter F."/>
            <person name="Albersmeier A."/>
            <person name="Kalinowski J."/>
            <person name="Ruckert C."/>
        </authorList>
    </citation>
    <scope>NUCLEOTIDE SEQUENCE</scope>
    <source>
        <strain evidence="8">CGMCC 1.14984</strain>
    </source>
</reference>
<dbReference type="InterPro" id="IPR006292">
    <property type="entry name" value="RNase_D"/>
</dbReference>
<dbReference type="EMBL" id="BMGZ01000001">
    <property type="protein sequence ID" value="GGH96795.1"/>
    <property type="molecule type" value="Genomic_DNA"/>
</dbReference>
<comment type="subcellular location">
    <subcellularLocation>
        <location evidence="6">Cytoplasm</location>
    </subcellularLocation>
</comment>
<evidence type="ECO:0000313" key="11">
    <source>
        <dbReference type="Proteomes" id="UP000818603"/>
    </source>
</evidence>
<comment type="function">
    <text evidence="6">Exonuclease involved in the 3' processing of various precursor tRNAs. Initiates hydrolysis at the 3'-terminus of an RNA molecule and releases 5'-mononucleotides.</text>
</comment>
<dbReference type="InterPro" id="IPR012337">
    <property type="entry name" value="RNaseH-like_sf"/>
</dbReference>
<dbReference type="RefSeq" id="WP_155139193.1">
    <property type="nucleotide sequence ID" value="NZ_BMGZ01000001.1"/>
</dbReference>
<sequence length="382" mass="42745">MLIITDTAALAEFCSGLRQHPYVTVDTEFMREKTYFSQLCLIQAASPAEAAIIDPLADGLDLTPFLELLADPAVTKVFHAARQDIEIFFQMMQTVPQPLFDTQIAAMACGYGDQIGYEPLVRTITGKSLDKGSRFTDWSRRPLTDRQLQYAIGDVTHLRDVYDALSSELARTNRLSWVIEEMEALLSPGLYFTQPENAWKRLKLRNTKSKELGPLMKIAEWREAEAQKRDVPRARILKDDALFELARQTPESPQDLARARGIPNGFERSSAAKGLLSAITEGKGIPKNDLPDIDRPRNLPQVPGDVLDLLRVLLARQCKEYDVAPKLIASVADLEEIARDDNADVPAMKGWRREVFGEAALKLKHGKIAMKLTNGNLDLIES</sequence>
<proteinExistence type="inferred from homology"/>
<dbReference type="HAMAP" id="MF_01899">
    <property type="entry name" value="RNase_D"/>
    <property type="match status" value="1"/>
</dbReference>
<dbReference type="SUPFAM" id="SSF53098">
    <property type="entry name" value="Ribonuclease H-like"/>
    <property type="match status" value="1"/>
</dbReference>
<evidence type="ECO:0000313" key="8">
    <source>
        <dbReference type="EMBL" id="GGH96795.1"/>
    </source>
</evidence>
<evidence type="ECO:0000256" key="4">
    <source>
        <dbReference type="ARBA" id="ARBA00022801"/>
    </source>
</evidence>
<dbReference type="GO" id="GO:0000166">
    <property type="term" value="F:nucleotide binding"/>
    <property type="evidence" value="ECO:0007669"/>
    <property type="project" value="InterPro"/>
</dbReference>
<keyword evidence="5 6" id="KW-0269">Exonuclease</keyword>
<name>A0A8J3ERA2_9PROT</name>
<dbReference type="GO" id="GO:0033890">
    <property type="term" value="F:ribonuclease D activity"/>
    <property type="evidence" value="ECO:0007669"/>
    <property type="project" value="UniProtKB-UniRule"/>
</dbReference>
<dbReference type="Pfam" id="PF01612">
    <property type="entry name" value="DNA_pol_A_exo1"/>
    <property type="match status" value="1"/>
</dbReference>
<dbReference type="InterPro" id="IPR002121">
    <property type="entry name" value="HRDC_dom"/>
</dbReference>
<dbReference type="Gene3D" id="1.10.150.80">
    <property type="entry name" value="HRDC domain"/>
    <property type="match status" value="1"/>
</dbReference>
<dbReference type="PANTHER" id="PTHR47649:SF1">
    <property type="entry name" value="RIBONUCLEASE D"/>
    <property type="match status" value="1"/>
</dbReference>
<evidence type="ECO:0000256" key="5">
    <source>
        <dbReference type="ARBA" id="ARBA00022839"/>
    </source>
</evidence>
<keyword evidence="2 6" id="KW-0819">tRNA processing</keyword>
<gene>
    <name evidence="6 8" type="primary">rnd</name>
    <name evidence="9" type="ORF">FF098_008215</name>
    <name evidence="8" type="ORF">GCM10011355_16540</name>
</gene>
<evidence type="ECO:0000313" key="10">
    <source>
        <dbReference type="Proteomes" id="UP000621856"/>
    </source>
</evidence>
<comment type="catalytic activity">
    <reaction evidence="6">
        <text>Exonucleolytic cleavage that removes extra residues from the 3'-terminus of tRNA to produce 5'-mononucleotides.</text>
        <dbReference type="EC" id="3.1.13.5"/>
    </reaction>
</comment>
<dbReference type="Proteomes" id="UP000621856">
    <property type="component" value="Unassembled WGS sequence"/>
</dbReference>
<dbReference type="InterPro" id="IPR051086">
    <property type="entry name" value="RNase_D-like"/>
</dbReference>
<evidence type="ECO:0000256" key="1">
    <source>
        <dbReference type="ARBA" id="ARBA00022490"/>
    </source>
</evidence>
<comment type="caution">
    <text evidence="8">The sequence shown here is derived from an EMBL/GenBank/DDBJ whole genome shotgun (WGS) entry which is preliminary data.</text>
</comment>
<dbReference type="GO" id="GO:0003676">
    <property type="term" value="F:nucleic acid binding"/>
    <property type="evidence" value="ECO:0007669"/>
    <property type="project" value="InterPro"/>
</dbReference>
<dbReference type="GO" id="GO:0005737">
    <property type="term" value="C:cytoplasm"/>
    <property type="evidence" value="ECO:0007669"/>
    <property type="project" value="UniProtKB-SubCell"/>
</dbReference>
<evidence type="ECO:0000256" key="3">
    <source>
        <dbReference type="ARBA" id="ARBA00022722"/>
    </source>
</evidence>
<dbReference type="Proteomes" id="UP000818603">
    <property type="component" value="Unassembled WGS sequence"/>
</dbReference>
<evidence type="ECO:0000313" key="9">
    <source>
        <dbReference type="EMBL" id="NHK27883.1"/>
    </source>
</evidence>
<evidence type="ECO:0000256" key="2">
    <source>
        <dbReference type="ARBA" id="ARBA00022694"/>
    </source>
</evidence>
<dbReference type="InterPro" id="IPR036397">
    <property type="entry name" value="RNaseH_sf"/>
</dbReference>
<protein>
    <recommendedName>
        <fullName evidence="6">Ribonuclease D</fullName>
        <shortName evidence="6">RNase D</shortName>
        <ecNumber evidence="6">3.1.13.5</ecNumber>
    </recommendedName>
</protein>
<keyword evidence="1 6" id="KW-0963">Cytoplasm</keyword>
<organism evidence="8 10">
    <name type="scientific">Aquisalinus luteolus</name>
    <dbReference type="NCBI Taxonomy" id="1566827"/>
    <lineage>
        <taxon>Bacteria</taxon>
        <taxon>Pseudomonadati</taxon>
        <taxon>Pseudomonadota</taxon>
        <taxon>Alphaproteobacteria</taxon>
        <taxon>Parvularculales</taxon>
        <taxon>Parvularculaceae</taxon>
        <taxon>Aquisalinus</taxon>
    </lineage>
</organism>
<dbReference type="AlphaFoldDB" id="A0A8J3ERA2"/>